<sequence>MNKLQTTLQSTTLRVIFIAILALLLLIPVGMVKSVIYERQANRELAIQDITSKWGEEQVVAGPILTVPYDLYRIIDGKQIKEIAYAHFLPETLNIETTVSPELRSRGIYDAVVYSSNISVSGDFEKPDFAFLGINSQFVHWNGAFIAIGISDIRGLEERTDFKLNNQNVKFVSGIITDDVIRNISSFNQPTFSQYEEKVRAITVNGMEGGSASGLSVNVPANSLYSKSNFSFDLKLKGSGRLAFAPVGKTTDVKVSSEWVSPSFDGSFLPDNREVDNSGFTSDWHVLDLNRNYPQAWVGSNYGIYDSVFGVSLINPVDGYQKSDRSVKYALLIIALTFLIFLSFEMFNRKKIHPIQYILVGLALVLFYALLISTSEILGFNIAYGIAGTATIGLILLYSLTVLKEKKFVAIEGGVLIFLYAFIYILLQLEDYALLIGSVGLFLILATIMYLSRKVDWYLLDGRGEQDKIDL</sequence>
<feature type="transmembrane region" description="Helical" evidence="1">
    <location>
        <begin position="408"/>
        <end position="426"/>
    </location>
</feature>
<dbReference type="InterPro" id="IPR010364">
    <property type="entry name" value="Uncharacterised_IM_CreD"/>
</dbReference>
<keyword evidence="1" id="KW-0472">Membrane</keyword>
<gene>
    <name evidence="2" type="ORF">A2442_03615</name>
</gene>
<keyword evidence="1" id="KW-1133">Transmembrane helix</keyword>
<evidence type="ECO:0008006" key="4">
    <source>
        <dbReference type="Google" id="ProtNLM"/>
    </source>
</evidence>
<dbReference type="EMBL" id="MFAE01000002">
    <property type="protein sequence ID" value="OGD67633.1"/>
    <property type="molecule type" value="Genomic_DNA"/>
</dbReference>
<dbReference type="PANTHER" id="PTHR30092:SF0">
    <property type="entry name" value="INNER MEMBRANE PROTEIN CRED"/>
    <property type="match status" value="1"/>
</dbReference>
<dbReference type="NCBIfam" id="NF008712">
    <property type="entry name" value="PRK11715.1-1"/>
    <property type="match status" value="1"/>
</dbReference>
<dbReference type="STRING" id="1797582.A2442_03615"/>
<feature type="transmembrane region" description="Helical" evidence="1">
    <location>
        <begin position="329"/>
        <end position="347"/>
    </location>
</feature>
<reference evidence="2 3" key="1">
    <citation type="journal article" date="2016" name="Nat. Commun.">
        <title>Thousands of microbial genomes shed light on interconnected biogeochemical processes in an aquifer system.</title>
        <authorList>
            <person name="Anantharaman K."/>
            <person name="Brown C.T."/>
            <person name="Hug L.A."/>
            <person name="Sharon I."/>
            <person name="Castelle C.J."/>
            <person name="Probst A.J."/>
            <person name="Thomas B.C."/>
            <person name="Singh A."/>
            <person name="Wilkins M.J."/>
            <person name="Karaoz U."/>
            <person name="Brodie E.L."/>
            <person name="Williams K.H."/>
            <person name="Hubbard S.S."/>
            <person name="Banfield J.F."/>
        </authorList>
    </citation>
    <scope>NUCLEOTIDE SEQUENCE [LARGE SCALE GENOMIC DNA]</scope>
</reference>
<dbReference type="PANTHER" id="PTHR30092">
    <property type="entry name" value="INNER MEMBRANE PROTEIN CRED"/>
    <property type="match status" value="1"/>
</dbReference>
<name>A0A1F5EJW1_9BACT</name>
<feature type="transmembrane region" description="Helical" evidence="1">
    <location>
        <begin position="378"/>
        <end position="401"/>
    </location>
</feature>
<feature type="transmembrane region" description="Helical" evidence="1">
    <location>
        <begin position="354"/>
        <end position="372"/>
    </location>
</feature>
<protein>
    <recommendedName>
        <fullName evidence="4">Cell envelope integrity protein CreD</fullName>
    </recommendedName>
</protein>
<dbReference type="AlphaFoldDB" id="A0A1F5EJW1"/>
<evidence type="ECO:0000313" key="2">
    <source>
        <dbReference type="EMBL" id="OGD67633.1"/>
    </source>
</evidence>
<dbReference type="PIRSF" id="PIRSF004548">
    <property type="entry name" value="CreD"/>
    <property type="match status" value="1"/>
</dbReference>
<organism evidence="2 3">
    <name type="scientific">Candidatus Campbellbacteria bacterium RIFOXYC2_FULL_35_25</name>
    <dbReference type="NCBI Taxonomy" id="1797582"/>
    <lineage>
        <taxon>Bacteria</taxon>
        <taxon>Candidatus Campbelliibacteriota</taxon>
    </lineage>
</organism>
<comment type="caution">
    <text evidence="2">The sequence shown here is derived from an EMBL/GenBank/DDBJ whole genome shotgun (WGS) entry which is preliminary data.</text>
</comment>
<proteinExistence type="predicted"/>
<accession>A0A1F5EJW1</accession>
<dbReference type="Pfam" id="PF06123">
    <property type="entry name" value="CreD"/>
    <property type="match status" value="1"/>
</dbReference>
<evidence type="ECO:0000256" key="1">
    <source>
        <dbReference type="SAM" id="Phobius"/>
    </source>
</evidence>
<dbReference type="GO" id="GO:0005886">
    <property type="term" value="C:plasma membrane"/>
    <property type="evidence" value="ECO:0007669"/>
    <property type="project" value="TreeGrafter"/>
</dbReference>
<evidence type="ECO:0000313" key="3">
    <source>
        <dbReference type="Proteomes" id="UP000179003"/>
    </source>
</evidence>
<dbReference type="Proteomes" id="UP000179003">
    <property type="component" value="Unassembled WGS sequence"/>
</dbReference>
<keyword evidence="1" id="KW-0812">Transmembrane</keyword>
<feature type="transmembrane region" description="Helical" evidence="1">
    <location>
        <begin position="432"/>
        <end position="451"/>
    </location>
</feature>